<dbReference type="AlphaFoldDB" id="A0A9P6YA41"/>
<evidence type="ECO:0000256" key="10">
    <source>
        <dbReference type="SAM" id="MobiDB-lite"/>
    </source>
</evidence>
<dbReference type="PANTHER" id="PTHR31196">
    <property type="entry name" value="RNA POLYMERASE II NUCLEAR LOCALIZATION PROTEIN SLC7A6OS-RELATED"/>
    <property type="match status" value="1"/>
</dbReference>
<dbReference type="Proteomes" id="UP000717996">
    <property type="component" value="Unassembled WGS sequence"/>
</dbReference>
<comment type="similarity">
    <text evidence="4">Belongs to the IWR1/SLC7A6OS family.</text>
</comment>
<organism evidence="12 13">
    <name type="scientific">Rhizopus oryzae</name>
    <name type="common">Mucormycosis agent</name>
    <name type="synonym">Rhizopus arrhizus var. delemar</name>
    <dbReference type="NCBI Taxonomy" id="64495"/>
    <lineage>
        <taxon>Eukaryota</taxon>
        <taxon>Fungi</taxon>
        <taxon>Fungi incertae sedis</taxon>
        <taxon>Mucoromycota</taxon>
        <taxon>Mucoromycotina</taxon>
        <taxon>Mucoromycetes</taxon>
        <taxon>Mucorales</taxon>
        <taxon>Mucorineae</taxon>
        <taxon>Rhizopodaceae</taxon>
        <taxon>Rhizopus</taxon>
    </lineage>
</organism>
<evidence type="ECO:0000256" key="7">
    <source>
        <dbReference type="ARBA" id="ARBA00022490"/>
    </source>
</evidence>
<accession>A0A9P6YA41</accession>
<evidence type="ECO:0000256" key="8">
    <source>
        <dbReference type="ARBA" id="ARBA00022927"/>
    </source>
</evidence>
<dbReference type="OrthoDB" id="6255506at2759"/>
<dbReference type="GO" id="GO:0005634">
    <property type="term" value="C:nucleus"/>
    <property type="evidence" value="ECO:0007669"/>
    <property type="project" value="UniProtKB-SubCell"/>
</dbReference>
<feature type="compositionally biased region" description="Polar residues" evidence="10">
    <location>
        <begin position="86"/>
        <end position="95"/>
    </location>
</feature>
<reference evidence="12" key="1">
    <citation type="journal article" date="2020" name="Microb. Genom.">
        <title>Genetic diversity of clinical and environmental Mucorales isolates obtained from an investigation of mucormycosis cases among solid organ transplant recipients.</title>
        <authorList>
            <person name="Nguyen M.H."/>
            <person name="Kaul D."/>
            <person name="Muto C."/>
            <person name="Cheng S.J."/>
            <person name="Richter R.A."/>
            <person name="Bruno V.M."/>
            <person name="Liu G."/>
            <person name="Beyhan S."/>
            <person name="Sundermann A.J."/>
            <person name="Mounaud S."/>
            <person name="Pasculle A.W."/>
            <person name="Nierman W.C."/>
            <person name="Driscoll E."/>
            <person name="Cumbie R."/>
            <person name="Clancy C.J."/>
            <person name="Dupont C.L."/>
        </authorList>
    </citation>
    <scope>NUCLEOTIDE SEQUENCE</scope>
    <source>
        <strain evidence="12">GL16</strain>
    </source>
</reference>
<sequence length="289" mass="33701">MSNNNQLTILRIKRKRTEEPLDALLLHQENEEKRLKKNNENKSVLKVSATALPTVFRLAETVEEASFSNLDEAKKLKDRIARRIQPGTSRPQTPVSREERKEQLMQKQSDVSKKARYRVINQNRSKTVEQNAPPVVQSSAEKAAQDLFQMFEAVREDETNNNNKQPKLFVDEDADDVDDIMCNFIPMIKEYLTLNEKEPEDDDYVYDVYYREEHNPVVNTSNVGSLVWFDGATEYMDDNDSDSEIGDVEDEDSNAEDYYQNDYPEEEDGDDHDEFEDRKYPIASRLYSY</sequence>
<feature type="compositionally biased region" description="Acidic residues" evidence="10">
    <location>
        <begin position="263"/>
        <end position="274"/>
    </location>
</feature>
<feature type="region of interest" description="Disordered" evidence="10">
    <location>
        <begin position="236"/>
        <end position="278"/>
    </location>
</feature>
<protein>
    <recommendedName>
        <fullName evidence="5">Probable RNA polymerase II nuclear localization protein SLC7A6OS</fullName>
    </recommendedName>
</protein>
<proteinExistence type="inferred from homology"/>
<comment type="function">
    <text evidence="1">Directs RNA polymerase II nuclear import.</text>
</comment>
<dbReference type="InterPro" id="IPR040218">
    <property type="entry name" value="SLC7A6OS"/>
</dbReference>
<dbReference type="GO" id="GO:0032502">
    <property type="term" value="P:developmental process"/>
    <property type="evidence" value="ECO:0007669"/>
    <property type="project" value="TreeGrafter"/>
</dbReference>
<gene>
    <name evidence="12" type="ORF">G6F51_006828</name>
</gene>
<dbReference type="EMBL" id="JAANIT010000960">
    <property type="protein sequence ID" value="KAG1543184.1"/>
    <property type="molecule type" value="Genomic_DNA"/>
</dbReference>
<keyword evidence="9" id="KW-0539">Nucleus</keyword>
<feature type="region of interest" description="Disordered" evidence="10">
    <location>
        <begin position="79"/>
        <end position="113"/>
    </location>
</feature>
<keyword evidence="6" id="KW-0813">Transport</keyword>
<evidence type="ECO:0000259" key="11">
    <source>
        <dbReference type="Pfam" id="PF08574"/>
    </source>
</evidence>
<keyword evidence="7" id="KW-0963">Cytoplasm</keyword>
<feature type="domain" description="Transcription factor Iwr1" evidence="11">
    <location>
        <begin position="202"/>
        <end position="267"/>
    </location>
</feature>
<dbReference type="InterPro" id="IPR013883">
    <property type="entry name" value="TF_Iwr1_dom"/>
</dbReference>
<evidence type="ECO:0000313" key="13">
    <source>
        <dbReference type="Proteomes" id="UP000717996"/>
    </source>
</evidence>
<evidence type="ECO:0000256" key="9">
    <source>
        <dbReference type="ARBA" id="ARBA00023242"/>
    </source>
</evidence>
<keyword evidence="8" id="KW-0653">Protein transport</keyword>
<evidence type="ECO:0000256" key="1">
    <source>
        <dbReference type="ARBA" id="ARBA00003202"/>
    </source>
</evidence>
<dbReference type="GO" id="GO:0005737">
    <property type="term" value="C:cytoplasm"/>
    <property type="evidence" value="ECO:0007669"/>
    <property type="project" value="UniProtKB-SubCell"/>
</dbReference>
<evidence type="ECO:0000256" key="6">
    <source>
        <dbReference type="ARBA" id="ARBA00022448"/>
    </source>
</evidence>
<feature type="compositionally biased region" description="Acidic residues" evidence="10">
    <location>
        <begin position="236"/>
        <end position="255"/>
    </location>
</feature>
<dbReference type="GO" id="GO:0015031">
    <property type="term" value="P:protein transport"/>
    <property type="evidence" value="ECO:0007669"/>
    <property type="project" value="UniProtKB-KW"/>
</dbReference>
<evidence type="ECO:0000313" key="12">
    <source>
        <dbReference type="EMBL" id="KAG1543184.1"/>
    </source>
</evidence>
<evidence type="ECO:0000256" key="2">
    <source>
        <dbReference type="ARBA" id="ARBA00004123"/>
    </source>
</evidence>
<dbReference type="PANTHER" id="PTHR31196:SF2">
    <property type="entry name" value="RNA POLYMERASE II NUCLEAR LOCALIZATION PROTEIN SLC7A6OS-RELATED"/>
    <property type="match status" value="1"/>
</dbReference>
<dbReference type="Pfam" id="PF08574">
    <property type="entry name" value="Iwr1"/>
    <property type="match status" value="1"/>
</dbReference>
<comment type="caution">
    <text evidence="12">The sequence shown here is derived from an EMBL/GenBank/DDBJ whole genome shotgun (WGS) entry which is preliminary data.</text>
</comment>
<evidence type="ECO:0000256" key="4">
    <source>
        <dbReference type="ARBA" id="ARBA00010218"/>
    </source>
</evidence>
<comment type="subcellular location">
    <subcellularLocation>
        <location evidence="3">Cytoplasm</location>
    </subcellularLocation>
    <subcellularLocation>
        <location evidence="2">Nucleus</location>
    </subcellularLocation>
</comment>
<evidence type="ECO:0000256" key="3">
    <source>
        <dbReference type="ARBA" id="ARBA00004496"/>
    </source>
</evidence>
<name>A0A9P6YA41_RHIOR</name>
<evidence type="ECO:0000256" key="5">
    <source>
        <dbReference type="ARBA" id="ARBA00017036"/>
    </source>
</evidence>